<dbReference type="AlphaFoldDB" id="A0AAW0L961"/>
<comment type="caution">
    <text evidence="3">The sequence shown here is derived from an EMBL/GenBank/DDBJ whole genome shotgun (WGS) entry which is preliminary data.</text>
</comment>
<protein>
    <recommendedName>
        <fullName evidence="2">Zinc knuckle CX2CX4HX4C domain-containing protein</fullName>
    </recommendedName>
</protein>
<evidence type="ECO:0000313" key="3">
    <source>
        <dbReference type="EMBL" id="KAK7846838.1"/>
    </source>
</evidence>
<evidence type="ECO:0000313" key="4">
    <source>
        <dbReference type="Proteomes" id="UP000237347"/>
    </source>
</evidence>
<feature type="region of interest" description="Disordered" evidence="1">
    <location>
        <begin position="1"/>
        <end position="73"/>
    </location>
</feature>
<reference evidence="3 4" key="1">
    <citation type="journal article" date="2018" name="Sci. Data">
        <title>The draft genome sequence of cork oak.</title>
        <authorList>
            <person name="Ramos A.M."/>
            <person name="Usie A."/>
            <person name="Barbosa P."/>
            <person name="Barros P.M."/>
            <person name="Capote T."/>
            <person name="Chaves I."/>
            <person name="Simoes F."/>
            <person name="Abreu I."/>
            <person name="Carrasquinho I."/>
            <person name="Faro C."/>
            <person name="Guimaraes J.B."/>
            <person name="Mendonca D."/>
            <person name="Nobrega F."/>
            <person name="Rodrigues L."/>
            <person name="Saibo N.J.M."/>
            <person name="Varela M.C."/>
            <person name="Egas C."/>
            <person name="Matos J."/>
            <person name="Miguel C.M."/>
            <person name="Oliveira M.M."/>
            <person name="Ricardo C.P."/>
            <person name="Goncalves S."/>
        </authorList>
    </citation>
    <scope>NUCLEOTIDE SEQUENCE [LARGE SCALE GENOMIC DNA]</scope>
    <source>
        <strain evidence="4">cv. HL8</strain>
    </source>
</reference>
<feature type="compositionally biased region" description="Basic and acidic residues" evidence="1">
    <location>
        <begin position="54"/>
        <end position="73"/>
    </location>
</feature>
<keyword evidence="4" id="KW-1185">Reference proteome</keyword>
<feature type="domain" description="Zinc knuckle CX2CX4HX4C" evidence="2">
    <location>
        <begin position="236"/>
        <end position="274"/>
    </location>
</feature>
<proteinExistence type="predicted"/>
<gene>
    <name evidence="3" type="ORF">CFP56_007356</name>
</gene>
<evidence type="ECO:0000259" key="2">
    <source>
        <dbReference type="Pfam" id="PF14392"/>
    </source>
</evidence>
<evidence type="ECO:0000256" key="1">
    <source>
        <dbReference type="SAM" id="MobiDB-lite"/>
    </source>
</evidence>
<dbReference type="Proteomes" id="UP000237347">
    <property type="component" value="Unassembled WGS sequence"/>
</dbReference>
<dbReference type="InterPro" id="IPR025836">
    <property type="entry name" value="Zn_knuckle_CX2CX4HX4C"/>
</dbReference>
<organism evidence="3 4">
    <name type="scientific">Quercus suber</name>
    <name type="common">Cork oak</name>
    <dbReference type="NCBI Taxonomy" id="58331"/>
    <lineage>
        <taxon>Eukaryota</taxon>
        <taxon>Viridiplantae</taxon>
        <taxon>Streptophyta</taxon>
        <taxon>Embryophyta</taxon>
        <taxon>Tracheophyta</taxon>
        <taxon>Spermatophyta</taxon>
        <taxon>Magnoliopsida</taxon>
        <taxon>eudicotyledons</taxon>
        <taxon>Gunneridae</taxon>
        <taxon>Pentapetalae</taxon>
        <taxon>rosids</taxon>
        <taxon>fabids</taxon>
        <taxon>Fagales</taxon>
        <taxon>Fagaceae</taxon>
        <taxon>Quercus</taxon>
    </lineage>
</organism>
<dbReference type="Pfam" id="PF14392">
    <property type="entry name" value="zf-CCHC_4"/>
    <property type="match status" value="1"/>
</dbReference>
<sequence>MDSQNKPMQREDGGSSELAVQNRAEQREAGGMSKLAAQCNSGFRVTGPAVPEIIPKEDMESWDKESDQRVSHGTRAKADFEKVLEEIDAAIEGEGVIILDTSKTKIQEAVCGKGLIDVAVQEVGSNPNLNLVLSTQGTRTRLDVGLPKLGLTLGGGLIDASKQKRPNRISGKGNKGVKLPTKTPNIIIEHKIYEIITGYHEKALVGKGTISRKLTPSPPDKLKLTSEEEEIIEIAVERRVNFDNNRTWLNFKYERLAMFCYFCGFVGHDLKHCADFFAAEKNGASMDL</sequence>
<dbReference type="EMBL" id="PKMF04000149">
    <property type="protein sequence ID" value="KAK7846838.1"/>
    <property type="molecule type" value="Genomic_DNA"/>
</dbReference>
<name>A0AAW0L961_QUESU</name>
<accession>A0AAW0L961</accession>